<dbReference type="STRING" id="133385.A0A2T9YTG7"/>
<protein>
    <recommendedName>
        <fullName evidence="2">SCA7 domain-containing protein</fullName>
    </recommendedName>
</protein>
<dbReference type="Gene3D" id="6.10.140.1270">
    <property type="match status" value="1"/>
</dbReference>
<dbReference type="Pfam" id="PF08313">
    <property type="entry name" value="SCA7"/>
    <property type="match status" value="1"/>
</dbReference>
<organism evidence="3 4">
    <name type="scientific">Smittium simulii</name>
    <dbReference type="NCBI Taxonomy" id="133385"/>
    <lineage>
        <taxon>Eukaryota</taxon>
        <taxon>Fungi</taxon>
        <taxon>Fungi incertae sedis</taxon>
        <taxon>Zoopagomycota</taxon>
        <taxon>Kickxellomycotina</taxon>
        <taxon>Harpellomycetes</taxon>
        <taxon>Harpellales</taxon>
        <taxon>Legeriomycetaceae</taxon>
        <taxon>Smittium</taxon>
    </lineage>
</organism>
<feature type="region of interest" description="Disordered" evidence="1">
    <location>
        <begin position="495"/>
        <end position="516"/>
    </location>
</feature>
<dbReference type="PANTHER" id="PTHR47805">
    <property type="entry name" value="SAGA-ASSOCIATED FACTOR 73"/>
    <property type="match status" value="1"/>
</dbReference>
<reference evidence="3 4" key="1">
    <citation type="journal article" date="2018" name="MBio">
        <title>Comparative Genomics Reveals the Core Gene Toolbox for the Fungus-Insect Symbiosis.</title>
        <authorList>
            <person name="Wang Y."/>
            <person name="Stata M."/>
            <person name="Wang W."/>
            <person name="Stajich J.E."/>
            <person name="White M.M."/>
            <person name="Moncalvo J.M."/>
        </authorList>
    </citation>
    <scope>NUCLEOTIDE SEQUENCE [LARGE SCALE GENOMIC DNA]</scope>
    <source>
        <strain evidence="3 4">SWE-8-4</strain>
    </source>
</reference>
<evidence type="ECO:0000256" key="1">
    <source>
        <dbReference type="SAM" id="MobiDB-lite"/>
    </source>
</evidence>
<feature type="region of interest" description="Disordered" evidence="1">
    <location>
        <begin position="205"/>
        <end position="280"/>
    </location>
</feature>
<feature type="compositionally biased region" description="Basic and acidic residues" evidence="1">
    <location>
        <begin position="237"/>
        <end position="262"/>
    </location>
</feature>
<dbReference type="EMBL" id="MBFR01000050">
    <property type="protein sequence ID" value="PVU95640.1"/>
    <property type="molecule type" value="Genomic_DNA"/>
</dbReference>
<dbReference type="InterPro" id="IPR037804">
    <property type="entry name" value="SGF73"/>
</dbReference>
<feature type="domain" description="SCA7" evidence="2">
    <location>
        <begin position="277"/>
        <end position="344"/>
    </location>
</feature>
<sequence length="516" mass="56690">MLAGIAKLAKKNQAVPKILEELSPEQLAALYEKLEKIKKLEQDLIELKASKLGTTKKGFNVETATFHNSDDWVLWSDTPIQTFKAPRLSWEILRKSVGEGIRCIFDKNHATQDKYQSKKNWSSTKGKGVRKDPMAKRLNLYDLKLFGVNPLDQYPFLVVCDSCGISVNAPFLKFHQEIDCKVSAPKKDDRRSLVGRIKDRTDSSFLKRSHSDISKNDSSFANSKNSSSSRSSKKSKLKQDVLSLEKDNNAGSSKSDDKEGSKSKRTSKSATNSKSASKSKVVEFDLDKQCGVIAPPSNKQCTRSLTCKAHSMAMKRAVRGRSQPFDTLLQAHLAKSRSAKHTRANDHSSAVRRAAAMAIGDNASNLLNALLDDALDSEEHDTESETENFVNMVASYVTKPLATKINYMPRKRQHYLRIHDLFFDALKPSGVQCDNNSKIGANGLGLEIGVSCNLDNSSMSSSSNAPFTSVASVATVHSNPSIAAMMSTLRMAVGNRNPAGNRVSATSLTQNHGNSQ</sequence>
<dbReference type="GO" id="GO:0006357">
    <property type="term" value="P:regulation of transcription by RNA polymerase II"/>
    <property type="evidence" value="ECO:0007669"/>
    <property type="project" value="TreeGrafter"/>
</dbReference>
<feature type="compositionally biased region" description="Low complexity" evidence="1">
    <location>
        <begin position="216"/>
        <end position="230"/>
    </location>
</feature>
<comment type="caution">
    <text evidence="3">The sequence shown here is derived from an EMBL/GenBank/DDBJ whole genome shotgun (WGS) entry which is preliminary data.</text>
</comment>
<name>A0A2T9YTG7_9FUNG</name>
<feature type="compositionally biased region" description="Polar residues" evidence="1">
    <location>
        <begin position="503"/>
        <end position="516"/>
    </location>
</feature>
<dbReference type="PROSITE" id="PS51505">
    <property type="entry name" value="SCA7"/>
    <property type="match status" value="1"/>
</dbReference>
<dbReference type="Proteomes" id="UP000245383">
    <property type="component" value="Unassembled WGS sequence"/>
</dbReference>
<dbReference type="OrthoDB" id="21678at2759"/>
<accession>A0A2T9YTG7</accession>
<evidence type="ECO:0000313" key="3">
    <source>
        <dbReference type="EMBL" id="PVU95640.1"/>
    </source>
</evidence>
<dbReference type="PANTHER" id="PTHR47805:SF1">
    <property type="entry name" value="SAGA-ASSOCIATED FACTOR 73"/>
    <property type="match status" value="1"/>
</dbReference>
<gene>
    <name evidence="3" type="ORF">BB561_001688</name>
</gene>
<proteinExistence type="predicted"/>
<dbReference type="AlphaFoldDB" id="A0A2T9YTG7"/>
<dbReference type="GO" id="GO:0000124">
    <property type="term" value="C:SAGA complex"/>
    <property type="evidence" value="ECO:0007669"/>
    <property type="project" value="InterPro"/>
</dbReference>
<evidence type="ECO:0000259" key="2">
    <source>
        <dbReference type="PROSITE" id="PS51505"/>
    </source>
</evidence>
<evidence type="ECO:0000313" key="4">
    <source>
        <dbReference type="Proteomes" id="UP000245383"/>
    </source>
</evidence>
<dbReference type="GO" id="GO:1904802">
    <property type="term" value="P:RITS complex assembly"/>
    <property type="evidence" value="ECO:0007669"/>
    <property type="project" value="TreeGrafter"/>
</dbReference>
<dbReference type="GO" id="GO:0031048">
    <property type="term" value="P:regulatory ncRNA-mediated heterochromatin formation"/>
    <property type="evidence" value="ECO:0007669"/>
    <property type="project" value="TreeGrafter"/>
</dbReference>
<dbReference type="InterPro" id="IPR013243">
    <property type="entry name" value="SCA7_dom"/>
</dbReference>
<keyword evidence="4" id="KW-1185">Reference proteome</keyword>
<feature type="compositionally biased region" description="Low complexity" evidence="1">
    <location>
        <begin position="268"/>
        <end position="279"/>
    </location>
</feature>